<organism evidence="2 3">
    <name type="scientific">Pseudomonas extremaustralis</name>
    <dbReference type="NCBI Taxonomy" id="359110"/>
    <lineage>
        <taxon>Bacteria</taxon>
        <taxon>Pseudomonadati</taxon>
        <taxon>Pseudomonadota</taxon>
        <taxon>Gammaproteobacteria</taxon>
        <taxon>Pseudomonadales</taxon>
        <taxon>Pseudomonadaceae</taxon>
        <taxon>Pseudomonas</taxon>
    </lineage>
</organism>
<proteinExistence type="predicted"/>
<dbReference type="EMBL" id="LT629689">
    <property type="protein sequence ID" value="SDF89595.1"/>
    <property type="molecule type" value="Genomic_DNA"/>
</dbReference>
<dbReference type="Proteomes" id="UP000182858">
    <property type="component" value="Chromosome I"/>
</dbReference>
<gene>
    <name evidence="2" type="ORF">SAMN05216591_4291</name>
</gene>
<dbReference type="GeneID" id="78555663"/>
<protein>
    <submittedName>
        <fullName evidence="2">Uncharacterized protein</fullName>
    </submittedName>
</protein>
<evidence type="ECO:0000256" key="1">
    <source>
        <dbReference type="SAM" id="MobiDB-lite"/>
    </source>
</evidence>
<dbReference type="RefSeq" id="WP_010563111.1">
    <property type="nucleotide sequence ID" value="NZ_LT629689.1"/>
</dbReference>
<evidence type="ECO:0000313" key="2">
    <source>
        <dbReference type="EMBL" id="SDF89595.1"/>
    </source>
</evidence>
<feature type="region of interest" description="Disordered" evidence="1">
    <location>
        <begin position="130"/>
        <end position="152"/>
    </location>
</feature>
<reference evidence="2 3" key="1">
    <citation type="submission" date="2016-10" db="EMBL/GenBank/DDBJ databases">
        <authorList>
            <person name="Varghese N."/>
            <person name="Submissions S."/>
        </authorList>
    </citation>
    <scope>NUCLEOTIDE SEQUENCE [LARGE SCALE GENOMIC DNA]</scope>
    <source>
        <strain evidence="2 3">DSM 17835</strain>
    </source>
</reference>
<name>A0ABY0NVD3_9PSED</name>
<sequence length="152" mass="16269">MNSIASAAPSLPAMTSADVEKVRGLESHLLGMEQVAIQTQHHFHAGLYSRTIRIPAGVMITGALINIPTLLIVSGHVTVFIGGETLELKGYHIVPGQAGRKQVFVAHADTDLTMTFATQAKTVEDAESEFTNQPTALMSRQQSNDLTITTGE</sequence>
<accession>A0ABY0NVD3</accession>
<evidence type="ECO:0000313" key="3">
    <source>
        <dbReference type="Proteomes" id="UP000182858"/>
    </source>
</evidence>
<keyword evidence="3" id="KW-1185">Reference proteome</keyword>